<keyword evidence="3" id="KW-0238">DNA-binding</keyword>
<sequence>MELRHLRYFVAVAEERHFSRAADRLHVAQPPLSQQIKQLEDELDAALLERTTRRVDLTPAGELMLTRAQALLTEVDRMVQDVRLVAEGAAGVVRVGVVGSAAYRLMPEIVQAARTRMPSLHMHVQAEMLTPELTEALETGRIDVAVLRPPVRSEDLEVKLLEQDELMVALPGNHSLADSSSIALSDLADDPFVCYPQGSAVAAATFEATRRTGFRPHIAQEAGETSTLLAFVAAGMGVALVPMTQRGFSVQGVVFRPLDSAPVVDLALAWRRTAETALVRRFISLFDILEPGPSGSLPDVADSGPASAQERS</sequence>
<evidence type="ECO:0000256" key="2">
    <source>
        <dbReference type="ARBA" id="ARBA00023015"/>
    </source>
</evidence>
<evidence type="ECO:0000313" key="7">
    <source>
        <dbReference type="Proteomes" id="UP001501586"/>
    </source>
</evidence>
<keyword evidence="4" id="KW-0804">Transcription</keyword>
<dbReference type="Pfam" id="PF03466">
    <property type="entry name" value="LysR_substrate"/>
    <property type="match status" value="1"/>
</dbReference>
<comment type="similarity">
    <text evidence="1">Belongs to the LysR transcriptional regulatory family.</text>
</comment>
<dbReference type="EMBL" id="BAABAZ010000006">
    <property type="protein sequence ID" value="GAA4284918.1"/>
    <property type="molecule type" value="Genomic_DNA"/>
</dbReference>
<dbReference type="Gene3D" id="1.10.10.10">
    <property type="entry name" value="Winged helix-like DNA-binding domain superfamily/Winged helix DNA-binding domain"/>
    <property type="match status" value="1"/>
</dbReference>
<name>A0ABP8ELV9_9MICO</name>
<dbReference type="Gene3D" id="3.40.190.10">
    <property type="entry name" value="Periplasmic binding protein-like II"/>
    <property type="match status" value="2"/>
</dbReference>
<dbReference type="SUPFAM" id="SSF53850">
    <property type="entry name" value="Periplasmic binding protein-like II"/>
    <property type="match status" value="1"/>
</dbReference>
<reference evidence="7" key="1">
    <citation type="journal article" date="2019" name="Int. J. Syst. Evol. Microbiol.">
        <title>The Global Catalogue of Microorganisms (GCM) 10K type strain sequencing project: providing services to taxonomists for standard genome sequencing and annotation.</title>
        <authorList>
            <consortium name="The Broad Institute Genomics Platform"/>
            <consortium name="The Broad Institute Genome Sequencing Center for Infectious Disease"/>
            <person name="Wu L."/>
            <person name="Ma J."/>
        </authorList>
    </citation>
    <scope>NUCLEOTIDE SEQUENCE [LARGE SCALE GENOMIC DNA]</scope>
    <source>
        <strain evidence="7">JCM 17458</strain>
    </source>
</reference>
<dbReference type="PANTHER" id="PTHR30346">
    <property type="entry name" value="TRANSCRIPTIONAL DUAL REGULATOR HCAR-RELATED"/>
    <property type="match status" value="1"/>
</dbReference>
<dbReference type="InterPro" id="IPR000847">
    <property type="entry name" value="LysR_HTH_N"/>
</dbReference>
<dbReference type="Proteomes" id="UP001501586">
    <property type="component" value="Unassembled WGS sequence"/>
</dbReference>
<dbReference type="SUPFAM" id="SSF46785">
    <property type="entry name" value="Winged helix' DNA-binding domain"/>
    <property type="match status" value="1"/>
</dbReference>
<dbReference type="Pfam" id="PF00126">
    <property type="entry name" value="HTH_1"/>
    <property type="match status" value="1"/>
</dbReference>
<gene>
    <name evidence="6" type="ORF">GCM10022261_24490</name>
</gene>
<dbReference type="CDD" id="cd08414">
    <property type="entry name" value="PBP2_LTTR_aromatics_like"/>
    <property type="match status" value="1"/>
</dbReference>
<dbReference type="PROSITE" id="PS50931">
    <property type="entry name" value="HTH_LYSR"/>
    <property type="match status" value="1"/>
</dbReference>
<proteinExistence type="inferred from homology"/>
<accession>A0ABP8ELV9</accession>
<dbReference type="PANTHER" id="PTHR30346:SF30">
    <property type="entry name" value="SMALL NEUTRAL PROTEASE REGULATORY PROTEIN"/>
    <property type="match status" value="1"/>
</dbReference>
<dbReference type="PRINTS" id="PR00039">
    <property type="entry name" value="HTHLYSR"/>
</dbReference>
<dbReference type="InterPro" id="IPR005119">
    <property type="entry name" value="LysR_subst-bd"/>
</dbReference>
<evidence type="ECO:0000256" key="3">
    <source>
        <dbReference type="ARBA" id="ARBA00023125"/>
    </source>
</evidence>
<evidence type="ECO:0000313" key="6">
    <source>
        <dbReference type="EMBL" id="GAA4284918.1"/>
    </source>
</evidence>
<organism evidence="6 7">
    <name type="scientific">Brevibacterium daeguense</name>
    <dbReference type="NCBI Taxonomy" id="909936"/>
    <lineage>
        <taxon>Bacteria</taxon>
        <taxon>Bacillati</taxon>
        <taxon>Actinomycetota</taxon>
        <taxon>Actinomycetes</taxon>
        <taxon>Micrococcales</taxon>
        <taxon>Brevibacteriaceae</taxon>
        <taxon>Brevibacterium</taxon>
    </lineage>
</organism>
<feature type="domain" description="HTH lysR-type" evidence="5">
    <location>
        <begin position="1"/>
        <end position="58"/>
    </location>
</feature>
<evidence type="ECO:0000256" key="1">
    <source>
        <dbReference type="ARBA" id="ARBA00009437"/>
    </source>
</evidence>
<protein>
    <submittedName>
        <fullName evidence="6">LysR family transcriptional regulator</fullName>
    </submittedName>
</protein>
<evidence type="ECO:0000259" key="5">
    <source>
        <dbReference type="PROSITE" id="PS50931"/>
    </source>
</evidence>
<dbReference type="RefSeq" id="WP_236862881.1">
    <property type="nucleotide sequence ID" value="NZ_BAABAZ010000006.1"/>
</dbReference>
<keyword evidence="7" id="KW-1185">Reference proteome</keyword>
<dbReference type="InterPro" id="IPR036388">
    <property type="entry name" value="WH-like_DNA-bd_sf"/>
</dbReference>
<evidence type="ECO:0000256" key="4">
    <source>
        <dbReference type="ARBA" id="ARBA00023163"/>
    </source>
</evidence>
<dbReference type="InterPro" id="IPR036390">
    <property type="entry name" value="WH_DNA-bd_sf"/>
</dbReference>
<keyword evidence="2" id="KW-0805">Transcription regulation</keyword>
<comment type="caution">
    <text evidence="6">The sequence shown here is derived from an EMBL/GenBank/DDBJ whole genome shotgun (WGS) entry which is preliminary data.</text>
</comment>